<reference evidence="2 3" key="1">
    <citation type="submission" date="2023-08" db="EMBL/GenBank/DDBJ databases">
        <title>A Necator americanus chromosomal reference genome.</title>
        <authorList>
            <person name="Ilik V."/>
            <person name="Petrzelkova K.J."/>
            <person name="Pardy F."/>
            <person name="Fuh T."/>
            <person name="Niatou-Singa F.S."/>
            <person name="Gouil Q."/>
            <person name="Baker L."/>
            <person name="Ritchie M.E."/>
            <person name="Jex A.R."/>
            <person name="Gazzola D."/>
            <person name="Li H."/>
            <person name="Toshio Fujiwara R."/>
            <person name="Zhan B."/>
            <person name="Aroian R.V."/>
            <person name="Pafco B."/>
            <person name="Schwarz E.M."/>
        </authorList>
    </citation>
    <scope>NUCLEOTIDE SEQUENCE [LARGE SCALE GENOMIC DNA]</scope>
    <source>
        <strain evidence="2 3">Aroian</strain>
        <tissue evidence="2">Whole animal</tissue>
    </source>
</reference>
<dbReference type="CDD" id="cd00063">
    <property type="entry name" value="FN3"/>
    <property type="match status" value="1"/>
</dbReference>
<sequence length="153" mass="17458">MWPRTKRRRASGCVPDGITAGSIRAAQMNKKKNGTEKNDKGGNSLAYRNIGPGQVEVSWTYPNHILNSVVGSTILYTDRKELSPEQWEKVIINDSKNTTVRLNHLRQGARYSVQIIPRLFNGDSDYSSRALFEMKTDNRPFQYLFCFITELTN</sequence>
<keyword evidence="3" id="KW-1185">Reference proteome</keyword>
<dbReference type="InterPro" id="IPR036116">
    <property type="entry name" value="FN3_sf"/>
</dbReference>
<proteinExistence type="predicted"/>
<dbReference type="Gene3D" id="2.60.40.10">
    <property type="entry name" value="Immunoglobulins"/>
    <property type="match status" value="1"/>
</dbReference>
<evidence type="ECO:0000259" key="1">
    <source>
        <dbReference type="PROSITE" id="PS50853"/>
    </source>
</evidence>
<accession>A0ABR1ECF9</accession>
<evidence type="ECO:0000313" key="2">
    <source>
        <dbReference type="EMBL" id="KAK6760300.1"/>
    </source>
</evidence>
<protein>
    <recommendedName>
        <fullName evidence="1">Fibronectin type-III domain-containing protein</fullName>
    </recommendedName>
</protein>
<gene>
    <name evidence="2" type="primary">Necator_chrX.g21846</name>
    <name evidence="2" type="ORF">RB195_021685</name>
</gene>
<feature type="domain" description="Fibronectin type-III" evidence="1">
    <location>
        <begin position="41"/>
        <end position="137"/>
    </location>
</feature>
<dbReference type="EMBL" id="JAVFWL010000006">
    <property type="protein sequence ID" value="KAK6760300.1"/>
    <property type="molecule type" value="Genomic_DNA"/>
</dbReference>
<dbReference type="SUPFAM" id="SSF49265">
    <property type="entry name" value="Fibronectin type III"/>
    <property type="match status" value="1"/>
</dbReference>
<evidence type="ECO:0000313" key="3">
    <source>
        <dbReference type="Proteomes" id="UP001303046"/>
    </source>
</evidence>
<name>A0ABR1ECF9_NECAM</name>
<dbReference type="InterPro" id="IPR003961">
    <property type="entry name" value="FN3_dom"/>
</dbReference>
<organism evidence="2 3">
    <name type="scientific">Necator americanus</name>
    <name type="common">Human hookworm</name>
    <dbReference type="NCBI Taxonomy" id="51031"/>
    <lineage>
        <taxon>Eukaryota</taxon>
        <taxon>Metazoa</taxon>
        <taxon>Ecdysozoa</taxon>
        <taxon>Nematoda</taxon>
        <taxon>Chromadorea</taxon>
        <taxon>Rhabditida</taxon>
        <taxon>Rhabditina</taxon>
        <taxon>Rhabditomorpha</taxon>
        <taxon>Strongyloidea</taxon>
        <taxon>Ancylostomatidae</taxon>
        <taxon>Bunostominae</taxon>
        <taxon>Necator</taxon>
    </lineage>
</organism>
<dbReference type="PROSITE" id="PS50853">
    <property type="entry name" value="FN3"/>
    <property type="match status" value="1"/>
</dbReference>
<dbReference type="InterPro" id="IPR013783">
    <property type="entry name" value="Ig-like_fold"/>
</dbReference>
<comment type="caution">
    <text evidence="2">The sequence shown here is derived from an EMBL/GenBank/DDBJ whole genome shotgun (WGS) entry which is preliminary data.</text>
</comment>
<dbReference type="Proteomes" id="UP001303046">
    <property type="component" value="Unassembled WGS sequence"/>
</dbReference>